<dbReference type="Gene3D" id="3.40.640.10">
    <property type="entry name" value="Type I PLP-dependent aspartate aminotransferase-like (Major domain)"/>
    <property type="match status" value="1"/>
</dbReference>
<comment type="caution">
    <text evidence="5">The sequence shown here is derived from an EMBL/GenBank/DDBJ whole genome shotgun (WGS) entry which is preliminary data.</text>
</comment>
<protein>
    <submittedName>
        <fullName evidence="5">Related to O-succinylhomoserine (Thiol)-lyase</fullName>
    </submittedName>
</protein>
<evidence type="ECO:0000256" key="2">
    <source>
        <dbReference type="ARBA" id="ARBA00022898"/>
    </source>
</evidence>
<evidence type="ECO:0000256" key="3">
    <source>
        <dbReference type="RuleBase" id="RU362118"/>
    </source>
</evidence>
<dbReference type="Pfam" id="PF01053">
    <property type="entry name" value="Cys_Met_Meta_PP"/>
    <property type="match status" value="1"/>
</dbReference>
<dbReference type="InterPro" id="IPR015421">
    <property type="entry name" value="PyrdxlP-dep_Trfase_major"/>
</dbReference>
<dbReference type="OrthoDB" id="10047078at2759"/>
<comment type="cofactor">
    <cofactor evidence="1 3">
        <name>pyridoxal 5'-phosphate</name>
        <dbReference type="ChEBI" id="CHEBI:597326"/>
    </cofactor>
</comment>
<feature type="region of interest" description="Disordered" evidence="4">
    <location>
        <begin position="20"/>
        <end position="58"/>
    </location>
</feature>
<dbReference type="PANTHER" id="PTHR42699:SF1">
    <property type="entry name" value="CYSTATHIONINE GAMMA-SYNTHASE-RELATED"/>
    <property type="match status" value="1"/>
</dbReference>
<evidence type="ECO:0000313" key="6">
    <source>
        <dbReference type="Proteomes" id="UP000007148"/>
    </source>
</evidence>
<dbReference type="InterPro" id="IPR015424">
    <property type="entry name" value="PyrdxlP-dep_Trfase"/>
</dbReference>
<dbReference type="GO" id="GO:0016829">
    <property type="term" value="F:lyase activity"/>
    <property type="evidence" value="ECO:0007669"/>
    <property type="project" value="UniProtKB-KW"/>
</dbReference>
<gene>
    <name evidence="5" type="ORF">PIIN_09413</name>
</gene>
<feature type="compositionally biased region" description="Polar residues" evidence="4">
    <location>
        <begin position="20"/>
        <end position="40"/>
    </location>
</feature>
<dbReference type="OMA" id="MVLNPQS"/>
<dbReference type="InterPro" id="IPR015422">
    <property type="entry name" value="PyrdxlP-dep_Trfase_small"/>
</dbReference>
<dbReference type="eggNOG" id="KOG0053">
    <property type="taxonomic scope" value="Eukaryota"/>
</dbReference>
<dbReference type="GO" id="GO:0019346">
    <property type="term" value="P:transsulfuration"/>
    <property type="evidence" value="ECO:0007669"/>
    <property type="project" value="InterPro"/>
</dbReference>
<dbReference type="SUPFAM" id="SSF53383">
    <property type="entry name" value="PLP-dependent transferases"/>
    <property type="match status" value="1"/>
</dbReference>
<dbReference type="PANTHER" id="PTHR42699">
    <property type="match status" value="1"/>
</dbReference>
<proteinExistence type="inferred from homology"/>
<reference evidence="5 6" key="1">
    <citation type="journal article" date="2011" name="PLoS Pathog.">
        <title>Endophytic Life Strategies Decoded by Genome and Transcriptome Analyses of the Mutualistic Root Symbiont Piriformospora indica.</title>
        <authorList>
            <person name="Zuccaro A."/>
            <person name="Lahrmann U."/>
            <person name="Guldener U."/>
            <person name="Langen G."/>
            <person name="Pfiffi S."/>
            <person name="Biedenkopf D."/>
            <person name="Wong P."/>
            <person name="Samans B."/>
            <person name="Grimm C."/>
            <person name="Basiewicz M."/>
            <person name="Murat C."/>
            <person name="Martin F."/>
            <person name="Kogel K.H."/>
        </authorList>
    </citation>
    <scope>NUCLEOTIDE SEQUENCE [LARGE SCALE GENOMIC DNA]</scope>
    <source>
        <strain evidence="5 6">DSM 11827</strain>
    </source>
</reference>
<dbReference type="InterPro" id="IPR051750">
    <property type="entry name" value="Trans-sulfuration_enzymes"/>
</dbReference>
<dbReference type="STRING" id="1109443.G4TVT7"/>
<evidence type="ECO:0000313" key="5">
    <source>
        <dbReference type="EMBL" id="CCA75430.1"/>
    </source>
</evidence>
<keyword evidence="6" id="KW-1185">Reference proteome</keyword>
<name>G4TVT7_SERID</name>
<dbReference type="AlphaFoldDB" id="G4TVT7"/>
<keyword evidence="5" id="KW-0456">Lyase</keyword>
<keyword evidence="2 3" id="KW-0663">Pyridoxal phosphate</keyword>
<dbReference type="InParanoid" id="G4TVT7"/>
<dbReference type="GO" id="GO:0003962">
    <property type="term" value="F:cystathionine gamma-synthase activity"/>
    <property type="evidence" value="ECO:0007669"/>
    <property type="project" value="TreeGrafter"/>
</dbReference>
<organism evidence="5 6">
    <name type="scientific">Serendipita indica (strain DSM 11827)</name>
    <name type="common">Root endophyte fungus</name>
    <name type="synonym">Piriformospora indica</name>
    <dbReference type="NCBI Taxonomy" id="1109443"/>
    <lineage>
        <taxon>Eukaryota</taxon>
        <taxon>Fungi</taxon>
        <taxon>Dikarya</taxon>
        <taxon>Basidiomycota</taxon>
        <taxon>Agaricomycotina</taxon>
        <taxon>Agaricomycetes</taxon>
        <taxon>Sebacinales</taxon>
        <taxon>Serendipitaceae</taxon>
        <taxon>Serendipita</taxon>
    </lineage>
</organism>
<comment type="similarity">
    <text evidence="3">Belongs to the trans-sulfuration enzymes family.</text>
</comment>
<evidence type="ECO:0000256" key="1">
    <source>
        <dbReference type="ARBA" id="ARBA00001933"/>
    </source>
</evidence>
<dbReference type="Gene3D" id="3.90.1150.10">
    <property type="entry name" value="Aspartate Aminotransferase, domain 1"/>
    <property type="match status" value="1"/>
</dbReference>
<accession>G4TVT7</accession>
<dbReference type="InterPro" id="IPR000277">
    <property type="entry name" value="Cys/Met-Metab_PyrdxlP-dep_enz"/>
</dbReference>
<evidence type="ECO:0000256" key="4">
    <source>
        <dbReference type="SAM" id="MobiDB-lite"/>
    </source>
</evidence>
<dbReference type="EMBL" id="CAFZ01000448">
    <property type="protein sequence ID" value="CCA75430.1"/>
    <property type="molecule type" value="Genomic_DNA"/>
</dbReference>
<sequence length="452" mass="49940">MGISSRLVEQCLHLLEPNASNVNGSAASEESSVHGENQPHSAKGLPEASSVIPNGLDRQKDEINDEGSLYIQKFGEDSSPLGVDEAKRMIRERITYPDGGSSSRTRRVPNLSPEDVFLFPSGMCAIWHTHQLLLKVLGDQKSVCWGFPYVDTLKILQKWGPGCFLFGHGDEFEELEALLKTQKEAGTPILSLFCECPSNPLLRTPDFARLRALADEYEFAIVVDDTVGNYANVFSGAANVMAGGLILNPQGLFYQRLRPILESSYEDTFWGEDALVLERNSRDFKSRVYKINETAEAVCDLLYAHSFEGQNPSNCQPTSSLTITKVPVIKKIYYPKWITPDLYNSFKTPKGGFGGLFSVTFTCDTAAVAFYNALGCEKGPSLGTNFTLACPFAVLAHWAELEWARGYGVDPYLVRLSVGLEETEKVIGWIENALCAAEAAMMEQEKMVKPEV</sequence>
<dbReference type="GO" id="GO:0030170">
    <property type="term" value="F:pyridoxal phosphate binding"/>
    <property type="evidence" value="ECO:0007669"/>
    <property type="project" value="InterPro"/>
</dbReference>
<dbReference type="Proteomes" id="UP000007148">
    <property type="component" value="Unassembled WGS sequence"/>
</dbReference>
<dbReference type="HOGENOM" id="CLU_011302_0_0_1"/>
<dbReference type="FunCoup" id="G4TVT7">
    <property type="interactions" value="112"/>
</dbReference>